<evidence type="ECO:0008006" key="3">
    <source>
        <dbReference type="Google" id="ProtNLM"/>
    </source>
</evidence>
<dbReference type="Proteomes" id="UP000580861">
    <property type="component" value="Unassembled WGS sequence"/>
</dbReference>
<dbReference type="EMBL" id="JACHMX010000001">
    <property type="protein sequence ID" value="MBB5853752.1"/>
    <property type="molecule type" value="Genomic_DNA"/>
</dbReference>
<evidence type="ECO:0000313" key="2">
    <source>
        <dbReference type="Proteomes" id="UP000580861"/>
    </source>
</evidence>
<protein>
    <recommendedName>
        <fullName evidence="3">DAGKc domain-containing protein</fullName>
    </recommendedName>
</protein>
<organism evidence="1 2">
    <name type="scientific">Amycolatopsis umgeniensis</name>
    <dbReference type="NCBI Taxonomy" id="336628"/>
    <lineage>
        <taxon>Bacteria</taxon>
        <taxon>Bacillati</taxon>
        <taxon>Actinomycetota</taxon>
        <taxon>Actinomycetes</taxon>
        <taxon>Pseudonocardiales</taxon>
        <taxon>Pseudonocardiaceae</taxon>
        <taxon>Amycolatopsis</taxon>
    </lineage>
</organism>
<dbReference type="InterPro" id="IPR016064">
    <property type="entry name" value="NAD/diacylglycerol_kinase_sf"/>
</dbReference>
<keyword evidence="2" id="KW-1185">Reference proteome</keyword>
<name>A0A841B586_9PSEU</name>
<proteinExistence type="predicted"/>
<comment type="caution">
    <text evidence="1">The sequence shown here is derived from an EMBL/GenBank/DDBJ whole genome shotgun (WGS) entry which is preliminary data.</text>
</comment>
<sequence length="226" mass="24353">MSVTEGLRVRGIVVACGEGEPTLPEIDDVEMVRVPSRPGKADIDPLLGEHDHLVVAGTDADLAAVALRLLRKEQLTGVSLGFVPSSPDSDVARIWSLPTEPLRALALALRGEVDPVPLIRDDTGGVLVGRGVVGMVRGVAYCDEHTVLRGPARSIEVEPDASGPGLMVRVTKGTLFKRPSTQHARAFQLGCIPTRPSSDGVVHPRAMSRWTWYRHTEDLRLVRGLV</sequence>
<dbReference type="RefSeq" id="WP_221471179.1">
    <property type="nucleotide sequence ID" value="NZ_JACHMX010000001.1"/>
</dbReference>
<dbReference type="AlphaFoldDB" id="A0A841B586"/>
<accession>A0A841B586</accession>
<evidence type="ECO:0000313" key="1">
    <source>
        <dbReference type="EMBL" id="MBB5853752.1"/>
    </source>
</evidence>
<reference evidence="1 2" key="1">
    <citation type="submission" date="2020-08" db="EMBL/GenBank/DDBJ databases">
        <title>Sequencing the genomes of 1000 actinobacteria strains.</title>
        <authorList>
            <person name="Klenk H.-P."/>
        </authorList>
    </citation>
    <scope>NUCLEOTIDE SEQUENCE [LARGE SCALE GENOMIC DNA]</scope>
    <source>
        <strain evidence="1 2">DSM 45272</strain>
    </source>
</reference>
<gene>
    <name evidence="1" type="ORF">HDA45_003839</name>
</gene>
<dbReference type="SUPFAM" id="SSF111331">
    <property type="entry name" value="NAD kinase/diacylglycerol kinase-like"/>
    <property type="match status" value="1"/>
</dbReference>